<dbReference type="EMBL" id="KB446557">
    <property type="protein sequence ID" value="EME84777.1"/>
    <property type="molecule type" value="Genomic_DNA"/>
</dbReference>
<name>M3B5Y9_PSEFD</name>
<organism evidence="2 3">
    <name type="scientific">Pseudocercospora fijiensis (strain CIRAD86)</name>
    <name type="common">Black leaf streak disease fungus</name>
    <name type="synonym">Mycosphaerella fijiensis</name>
    <dbReference type="NCBI Taxonomy" id="383855"/>
    <lineage>
        <taxon>Eukaryota</taxon>
        <taxon>Fungi</taxon>
        <taxon>Dikarya</taxon>
        <taxon>Ascomycota</taxon>
        <taxon>Pezizomycotina</taxon>
        <taxon>Dothideomycetes</taxon>
        <taxon>Dothideomycetidae</taxon>
        <taxon>Mycosphaerellales</taxon>
        <taxon>Mycosphaerellaceae</taxon>
        <taxon>Pseudocercospora</taxon>
    </lineage>
</organism>
<reference evidence="2 3" key="1">
    <citation type="journal article" date="2012" name="PLoS Pathog.">
        <title>Diverse lifestyles and strategies of plant pathogenesis encoded in the genomes of eighteen Dothideomycetes fungi.</title>
        <authorList>
            <person name="Ohm R.A."/>
            <person name="Feau N."/>
            <person name="Henrissat B."/>
            <person name="Schoch C.L."/>
            <person name="Horwitz B.A."/>
            <person name="Barry K.W."/>
            <person name="Condon B.J."/>
            <person name="Copeland A.C."/>
            <person name="Dhillon B."/>
            <person name="Glaser F."/>
            <person name="Hesse C.N."/>
            <person name="Kosti I."/>
            <person name="LaButti K."/>
            <person name="Lindquist E.A."/>
            <person name="Lucas S."/>
            <person name="Salamov A.A."/>
            <person name="Bradshaw R.E."/>
            <person name="Ciuffetti L."/>
            <person name="Hamelin R.C."/>
            <person name="Kema G.H.J."/>
            <person name="Lawrence C."/>
            <person name="Scott J.A."/>
            <person name="Spatafora J.W."/>
            <person name="Turgeon B.G."/>
            <person name="de Wit P.J.G.M."/>
            <person name="Zhong S."/>
            <person name="Goodwin S.B."/>
            <person name="Grigoriev I.V."/>
        </authorList>
    </citation>
    <scope>NUCLEOTIDE SEQUENCE [LARGE SCALE GENOMIC DNA]</scope>
    <source>
        <strain evidence="2 3">CIRAD86</strain>
    </source>
</reference>
<dbReference type="HOGENOM" id="CLU_1587235_0_0_1"/>
<keyword evidence="3" id="KW-1185">Reference proteome</keyword>
<dbReference type="eggNOG" id="ENOG502SV73">
    <property type="taxonomic scope" value="Eukaryota"/>
</dbReference>
<dbReference type="InterPro" id="IPR046497">
    <property type="entry name" value="DUF6590"/>
</dbReference>
<protein>
    <recommendedName>
        <fullName evidence="1">DUF6590 domain-containing protein</fullName>
    </recommendedName>
</protein>
<evidence type="ECO:0000313" key="2">
    <source>
        <dbReference type="EMBL" id="EME84777.1"/>
    </source>
</evidence>
<dbReference type="AlphaFoldDB" id="M3B5Y9"/>
<proteinExistence type="predicted"/>
<evidence type="ECO:0000313" key="3">
    <source>
        <dbReference type="Proteomes" id="UP000016932"/>
    </source>
</evidence>
<accession>M3B5Y9</accession>
<dbReference type="Proteomes" id="UP000016932">
    <property type="component" value="Unassembled WGS sequence"/>
</dbReference>
<dbReference type="KEGG" id="pfj:MYCFIDRAFT_82867"/>
<dbReference type="VEuPathDB" id="FungiDB:MYCFIDRAFT_82867"/>
<dbReference type="OrthoDB" id="3650189at2759"/>
<dbReference type="GeneID" id="19341986"/>
<evidence type="ECO:0000259" key="1">
    <source>
        <dbReference type="Pfam" id="PF20233"/>
    </source>
</evidence>
<feature type="domain" description="DUF6590" evidence="1">
    <location>
        <begin position="2"/>
        <end position="94"/>
    </location>
</feature>
<sequence length="168" mass="18479">MSYGNKGVSKQGINKADHGIVYMGSKASEPHEDELPARGELPMVAIGIRVDPDNPIEKLASKSRVHYSKVYTIEHNVKARSVGMIHPRSVPDLLMQTKLVWSRTPNGLGALLGGMMPGRTIDFESAESTSCTADKRDWAKPPDFTEVENATDHIERVNSTLARDGYTM</sequence>
<gene>
    <name evidence="2" type="ORF">MYCFIDRAFT_82867</name>
</gene>
<dbReference type="RefSeq" id="XP_007924350.1">
    <property type="nucleotide sequence ID" value="XM_007926159.1"/>
</dbReference>
<dbReference type="Pfam" id="PF20233">
    <property type="entry name" value="DUF6590"/>
    <property type="match status" value="1"/>
</dbReference>